<evidence type="ECO:0000313" key="2">
    <source>
        <dbReference type="Proteomes" id="UP000721415"/>
    </source>
</evidence>
<proteinExistence type="predicted"/>
<dbReference type="RefSeq" id="WP_197114435.1">
    <property type="nucleotide sequence ID" value="NZ_JACBXQ010000001.1"/>
</dbReference>
<dbReference type="Proteomes" id="UP000721415">
    <property type="component" value="Unassembled WGS sequence"/>
</dbReference>
<organism evidence="1 2">
    <name type="scientific">Facklamia lactis</name>
    <dbReference type="NCBI Taxonomy" id="2749967"/>
    <lineage>
        <taxon>Bacteria</taxon>
        <taxon>Bacillati</taxon>
        <taxon>Bacillota</taxon>
        <taxon>Bacilli</taxon>
        <taxon>Lactobacillales</taxon>
        <taxon>Aerococcaceae</taxon>
        <taxon>Facklamia</taxon>
    </lineage>
</organism>
<gene>
    <name evidence="1" type="ORF">HZY91_02695</name>
</gene>
<evidence type="ECO:0000313" key="1">
    <source>
        <dbReference type="EMBL" id="MBG9985798.1"/>
    </source>
</evidence>
<accession>A0ABS0LNR7</accession>
<reference evidence="1 2" key="1">
    <citation type="submission" date="2020-07" db="EMBL/GenBank/DDBJ databases">
        <title>Facklamia lactis sp. nov., isolated from raw milk.</title>
        <authorList>
            <person name="Doll E.V."/>
            <person name="Huptas C."/>
            <person name="Staib L."/>
            <person name="Wenning M."/>
            <person name="Scherer S."/>
        </authorList>
    </citation>
    <scope>NUCLEOTIDE SEQUENCE [LARGE SCALE GENOMIC DNA]</scope>
    <source>
        <strain evidence="1 2">DSM 111018</strain>
    </source>
</reference>
<comment type="caution">
    <text evidence="1">The sequence shown here is derived from an EMBL/GenBank/DDBJ whole genome shotgun (WGS) entry which is preliminary data.</text>
</comment>
<dbReference type="EMBL" id="JACBXQ010000001">
    <property type="protein sequence ID" value="MBG9985798.1"/>
    <property type="molecule type" value="Genomic_DNA"/>
</dbReference>
<keyword evidence="2" id="KW-1185">Reference proteome</keyword>
<sequence>MNLLTEGMFGNEVMGEINIGEESESLLMDPDCTLITIYPAKVNGKACNYLLLDYKGELQVWMTAEANIGVILDRYFVGNGEIQKFYEETHASDSNRSSGNY</sequence>
<protein>
    <submittedName>
        <fullName evidence="1">Uncharacterized protein</fullName>
    </submittedName>
</protein>
<name>A0ABS0LNR7_9LACT</name>